<feature type="binding site" evidence="10">
    <location>
        <position position="104"/>
    </location>
    <ligand>
        <name>L-glutamine</name>
        <dbReference type="ChEBI" id="CHEBI:58359"/>
    </ligand>
</feature>
<dbReference type="InterPro" id="IPR017932">
    <property type="entry name" value="GATase_2_dom"/>
</dbReference>
<dbReference type="PANTHER" id="PTHR43284">
    <property type="entry name" value="ASPARAGINE SYNTHETASE (GLUTAMINE-HYDROLYZING)"/>
    <property type="match status" value="1"/>
</dbReference>
<dbReference type="InterPro" id="IPR033738">
    <property type="entry name" value="AsnB_N"/>
</dbReference>
<dbReference type="AlphaFoldDB" id="A0A9Y2AH67"/>
<dbReference type="SUPFAM" id="SSF56235">
    <property type="entry name" value="N-terminal nucleophile aminohydrolases (Ntn hydrolases)"/>
    <property type="match status" value="1"/>
</dbReference>
<accession>A0A9Y2AH67</accession>
<dbReference type="InterPro" id="IPR051786">
    <property type="entry name" value="ASN_synthetase/amidase"/>
</dbReference>
<comment type="catalytic activity">
    <reaction evidence="8">
        <text>L-aspartate + L-glutamine + ATP + H2O = L-asparagine + L-glutamate + AMP + diphosphate + H(+)</text>
        <dbReference type="Rhea" id="RHEA:12228"/>
        <dbReference type="ChEBI" id="CHEBI:15377"/>
        <dbReference type="ChEBI" id="CHEBI:15378"/>
        <dbReference type="ChEBI" id="CHEBI:29985"/>
        <dbReference type="ChEBI" id="CHEBI:29991"/>
        <dbReference type="ChEBI" id="CHEBI:30616"/>
        <dbReference type="ChEBI" id="CHEBI:33019"/>
        <dbReference type="ChEBI" id="CHEBI:58048"/>
        <dbReference type="ChEBI" id="CHEBI:58359"/>
        <dbReference type="ChEBI" id="CHEBI:456215"/>
        <dbReference type="EC" id="6.3.5.4"/>
    </reaction>
</comment>
<evidence type="ECO:0000256" key="2">
    <source>
        <dbReference type="ARBA" id="ARBA00005752"/>
    </source>
</evidence>
<dbReference type="InterPro" id="IPR006426">
    <property type="entry name" value="Asn_synth_AEB"/>
</dbReference>
<dbReference type="PROSITE" id="PS51278">
    <property type="entry name" value="GATASE_TYPE_2"/>
    <property type="match status" value="1"/>
</dbReference>
<evidence type="ECO:0000256" key="10">
    <source>
        <dbReference type="PIRSR" id="PIRSR001589-2"/>
    </source>
</evidence>
<gene>
    <name evidence="13" type="primary">asnB</name>
    <name evidence="13" type="ORF">P3F81_08275</name>
</gene>
<keyword evidence="5 10" id="KW-0067">ATP-binding</keyword>
<dbReference type="InterPro" id="IPR029055">
    <property type="entry name" value="Ntn_hydrolases_N"/>
</dbReference>
<keyword evidence="4 10" id="KW-0547">Nucleotide-binding</keyword>
<reference evidence="13" key="1">
    <citation type="submission" date="2023-03" db="EMBL/GenBank/DDBJ databases">
        <title>Selenobaculum gbiensis gen. nov. sp. nov., a new bacterium isolated from the gut microbiota of IBD patient.</title>
        <authorList>
            <person name="Yeo S."/>
            <person name="Park H."/>
            <person name="Huh C.S."/>
        </authorList>
    </citation>
    <scope>NUCLEOTIDE SEQUENCE</scope>
    <source>
        <strain evidence="13">ICN-92133</strain>
    </source>
</reference>
<evidence type="ECO:0000256" key="4">
    <source>
        <dbReference type="ARBA" id="ARBA00022741"/>
    </source>
</evidence>
<protein>
    <recommendedName>
        <fullName evidence="3">asparagine synthase (glutamine-hydrolyzing)</fullName>
        <ecNumber evidence="3">6.3.5.4</ecNumber>
    </recommendedName>
</protein>
<dbReference type="RefSeq" id="WP_147669773.1">
    <property type="nucleotide sequence ID" value="NZ_CP120678.1"/>
</dbReference>
<dbReference type="Proteomes" id="UP001243623">
    <property type="component" value="Chromosome"/>
</dbReference>
<proteinExistence type="inferred from homology"/>
<keyword evidence="9" id="KW-0028">Amino-acid biosynthesis</keyword>
<dbReference type="PIRSF" id="PIRSF001589">
    <property type="entry name" value="Asn_synthetase_glu-h"/>
    <property type="match status" value="1"/>
</dbReference>
<dbReference type="Gene3D" id="3.40.50.620">
    <property type="entry name" value="HUPs"/>
    <property type="match status" value="1"/>
</dbReference>
<comment type="pathway">
    <text evidence="1">Amino-acid biosynthesis; L-asparagine biosynthesis; L-asparagine from L-aspartate (L-Gln route): step 1/1.</text>
</comment>
<dbReference type="Pfam" id="PF13537">
    <property type="entry name" value="GATase_7"/>
    <property type="match status" value="1"/>
</dbReference>
<dbReference type="GO" id="GO:0005524">
    <property type="term" value="F:ATP binding"/>
    <property type="evidence" value="ECO:0007669"/>
    <property type="project" value="UniProtKB-KW"/>
</dbReference>
<organism evidence="13 14">
    <name type="scientific">Selenobaculum gibii</name>
    <dbReference type="NCBI Taxonomy" id="3054208"/>
    <lineage>
        <taxon>Bacteria</taxon>
        <taxon>Bacillati</taxon>
        <taxon>Bacillota</taxon>
        <taxon>Negativicutes</taxon>
        <taxon>Selenomonadales</taxon>
        <taxon>Selenomonadaceae</taxon>
        <taxon>Selenobaculum</taxon>
    </lineage>
</organism>
<dbReference type="GO" id="GO:0006529">
    <property type="term" value="P:asparagine biosynthetic process"/>
    <property type="evidence" value="ECO:0007669"/>
    <property type="project" value="UniProtKB-KW"/>
</dbReference>
<evidence type="ECO:0000256" key="1">
    <source>
        <dbReference type="ARBA" id="ARBA00005187"/>
    </source>
</evidence>
<evidence type="ECO:0000256" key="11">
    <source>
        <dbReference type="PIRSR" id="PIRSR001589-3"/>
    </source>
</evidence>
<dbReference type="EMBL" id="CP120678">
    <property type="protein sequence ID" value="WIW69911.1"/>
    <property type="molecule type" value="Genomic_DNA"/>
</dbReference>
<feature type="binding site" evidence="10">
    <location>
        <position position="296"/>
    </location>
    <ligand>
        <name>ATP</name>
        <dbReference type="ChEBI" id="CHEBI:30616"/>
    </ligand>
</feature>
<dbReference type="Pfam" id="PF00733">
    <property type="entry name" value="Asn_synthase"/>
    <property type="match status" value="1"/>
</dbReference>
<evidence type="ECO:0000256" key="5">
    <source>
        <dbReference type="ARBA" id="ARBA00022840"/>
    </source>
</evidence>
<feature type="site" description="Important for beta-aspartyl-AMP intermediate formation" evidence="11">
    <location>
        <position position="381"/>
    </location>
</feature>
<dbReference type="CDD" id="cd01991">
    <property type="entry name" value="Asn_synthase_B_C"/>
    <property type="match status" value="1"/>
</dbReference>
<feature type="binding site" evidence="10">
    <location>
        <begin position="379"/>
        <end position="380"/>
    </location>
    <ligand>
        <name>ATP</name>
        <dbReference type="ChEBI" id="CHEBI:30616"/>
    </ligand>
</feature>
<evidence type="ECO:0000259" key="12">
    <source>
        <dbReference type="PROSITE" id="PS51278"/>
    </source>
</evidence>
<dbReference type="InterPro" id="IPR014729">
    <property type="entry name" value="Rossmann-like_a/b/a_fold"/>
</dbReference>
<dbReference type="InterPro" id="IPR001962">
    <property type="entry name" value="Asn_synthase"/>
</dbReference>
<dbReference type="EC" id="6.3.5.4" evidence="3"/>
<dbReference type="NCBIfam" id="TIGR01536">
    <property type="entry name" value="asn_synth_AEB"/>
    <property type="match status" value="1"/>
</dbReference>
<dbReference type="PANTHER" id="PTHR43284:SF1">
    <property type="entry name" value="ASPARAGINE SYNTHETASE"/>
    <property type="match status" value="1"/>
</dbReference>
<dbReference type="CDD" id="cd00712">
    <property type="entry name" value="AsnB"/>
    <property type="match status" value="1"/>
</dbReference>
<feature type="domain" description="Glutamine amidotransferase type-2" evidence="12">
    <location>
        <begin position="2"/>
        <end position="218"/>
    </location>
</feature>
<evidence type="ECO:0000256" key="6">
    <source>
        <dbReference type="ARBA" id="ARBA00022888"/>
    </source>
</evidence>
<dbReference type="KEGG" id="sgbi:P3F81_08275"/>
<evidence type="ECO:0000256" key="3">
    <source>
        <dbReference type="ARBA" id="ARBA00012737"/>
    </source>
</evidence>
<evidence type="ECO:0000313" key="13">
    <source>
        <dbReference type="EMBL" id="WIW69911.1"/>
    </source>
</evidence>
<comment type="similarity">
    <text evidence="2">Belongs to the asparagine synthetase family.</text>
</comment>
<dbReference type="Gene3D" id="3.60.20.10">
    <property type="entry name" value="Glutamine Phosphoribosylpyrophosphate, subunit 1, domain 1"/>
    <property type="match status" value="1"/>
</dbReference>
<evidence type="ECO:0000313" key="14">
    <source>
        <dbReference type="Proteomes" id="UP001243623"/>
    </source>
</evidence>
<keyword evidence="14" id="KW-1185">Reference proteome</keyword>
<name>A0A9Y2AH67_9FIRM</name>
<dbReference type="SUPFAM" id="SSF52402">
    <property type="entry name" value="Adenine nucleotide alpha hydrolases-like"/>
    <property type="match status" value="1"/>
</dbReference>
<keyword evidence="6 9" id="KW-0061">Asparagine biosynthesis</keyword>
<feature type="active site" description="For GATase activity" evidence="9">
    <location>
        <position position="2"/>
    </location>
</feature>
<keyword evidence="7 9" id="KW-0315">Glutamine amidotransferase</keyword>
<evidence type="ECO:0000256" key="9">
    <source>
        <dbReference type="PIRSR" id="PIRSR001589-1"/>
    </source>
</evidence>
<evidence type="ECO:0000256" key="8">
    <source>
        <dbReference type="ARBA" id="ARBA00048741"/>
    </source>
</evidence>
<sequence>MCGIAGWIDWENRLEDPVNQKTLTAMIDTLKMRGPDDSGRYVCPNIAFGHRRLSVVDPANGAQPMIKRRNGHDFVITYNGELYNTSELRAELEGYGYHFETNCDTEVLLTAYMEFGTKCVEKLNGIFAFGIWDAAKERLFLARDRIGVKPLFYAIRDCQFIFGSEVKTLLANPLIKPEVNIEGLAEILMVGPARTPGNGVFKNVFELKPGHAFVYTATGSRNYRYWALMSHAHEDNFETTVQKVRELLIDTAQRQLVADVDVCTFLSGGLDSSALTALAAMEFQRAGKGKLNTYSVDYIDNDIYFKASSFQPNSDAPWVEKMVKACDTCHHRILIDNIELAKSLPKATLARDFPGMADVDTSLYLFSREIKKGATVALSGECADEVFGGYPWFYREEMINSHAFPWSPKPEMRLDWLNDNVKSQMDLVEYVKTRYDDAISEVPRLKGENKVAARMREIFYLSLTRWMPTLLDRKDRMSMAFGLEVRVPYCDHRLVEYVWNIPWEMKNYKNREKGLLRQALAGILPDDVLWRKKSPYPKTHHPEYLNIVRNWALDILNDANSPLTELMDVKKLNEIAKQDLAASNIPWFGQLMGGAQLFAYLIQLDTWLKAYKIKIV</sequence>
<evidence type="ECO:0000256" key="7">
    <source>
        <dbReference type="ARBA" id="ARBA00022962"/>
    </source>
</evidence>
<dbReference type="GO" id="GO:0005829">
    <property type="term" value="C:cytosol"/>
    <property type="evidence" value="ECO:0007669"/>
    <property type="project" value="TreeGrafter"/>
</dbReference>
<dbReference type="GO" id="GO:0004066">
    <property type="term" value="F:asparagine synthase (glutamine-hydrolyzing) activity"/>
    <property type="evidence" value="ECO:0007669"/>
    <property type="project" value="UniProtKB-EC"/>
</dbReference>
<keyword evidence="13" id="KW-0436">Ligase</keyword>